<dbReference type="SUPFAM" id="SSF52343">
    <property type="entry name" value="Ferredoxin reductase-like, C-terminal NADP-linked domain"/>
    <property type="match status" value="1"/>
</dbReference>
<dbReference type="Gene3D" id="2.40.30.10">
    <property type="entry name" value="Translation factors"/>
    <property type="match status" value="1"/>
</dbReference>
<evidence type="ECO:0000256" key="2">
    <source>
        <dbReference type="ARBA" id="ARBA00022630"/>
    </source>
</evidence>
<evidence type="ECO:0000256" key="7">
    <source>
        <dbReference type="ARBA" id="ARBA00023004"/>
    </source>
</evidence>
<keyword evidence="8" id="KW-0411">Iron-sulfur</keyword>
<proteinExistence type="predicted"/>
<evidence type="ECO:0000256" key="6">
    <source>
        <dbReference type="ARBA" id="ARBA00023002"/>
    </source>
</evidence>
<dbReference type="InterPro" id="IPR001433">
    <property type="entry name" value="OxRdtase_FAD/NAD-bd"/>
</dbReference>
<evidence type="ECO:0000256" key="8">
    <source>
        <dbReference type="ARBA" id="ARBA00023014"/>
    </source>
</evidence>
<keyword evidence="5" id="KW-0274">FAD</keyword>
<dbReference type="AlphaFoldDB" id="A0A0G0NCJ5"/>
<comment type="caution">
    <text evidence="10">The sequence shown here is derived from an EMBL/GenBank/DDBJ whole genome shotgun (WGS) entry which is preliminary data.</text>
</comment>
<dbReference type="InterPro" id="IPR001709">
    <property type="entry name" value="Flavoprot_Pyr_Nucl_cyt_Rdtase"/>
</dbReference>
<protein>
    <recommendedName>
        <fullName evidence="9">FAD-binding FR-type domain-containing protein</fullName>
    </recommendedName>
</protein>
<dbReference type="InterPro" id="IPR017927">
    <property type="entry name" value="FAD-bd_FR_type"/>
</dbReference>
<gene>
    <name evidence="10" type="ORF">UT40_C0022G0011</name>
</gene>
<accession>A0A0G0NCJ5</accession>
<dbReference type="GO" id="GO:0046872">
    <property type="term" value="F:metal ion binding"/>
    <property type="evidence" value="ECO:0007669"/>
    <property type="project" value="UniProtKB-KW"/>
</dbReference>
<dbReference type="SUPFAM" id="SSF63380">
    <property type="entry name" value="Riboflavin synthase domain-like"/>
    <property type="match status" value="1"/>
</dbReference>
<keyword evidence="6" id="KW-0560">Oxidoreductase</keyword>
<dbReference type="GO" id="GO:0051537">
    <property type="term" value="F:2 iron, 2 sulfur cluster binding"/>
    <property type="evidence" value="ECO:0007669"/>
    <property type="project" value="UniProtKB-KW"/>
</dbReference>
<dbReference type="PRINTS" id="PR00371">
    <property type="entry name" value="FPNCR"/>
</dbReference>
<dbReference type="InterPro" id="IPR008333">
    <property type="entry name" value="Cbr1-like_FAD-bd_dom"/>
</dbReference>
<evidence type="ECO:0000256" key="3">
    <source>
        <dbReference type="ARBA" id="ARBA00022714"/>
    </source>
</evidence>
<dbReference type="Pfam" id="PF00970">
    <property type="entry name" value="FAD_binding_6"/>
    <property type="match status" value="1"/>
</dbReference>
<dbReference type="InterPro" id="IPR050415">
    <property type="entry name" value="MRET"/>
</dbReference>
<sequence length="249" mass="28149">MKLKLIKKKEEARGTKSFFFEPEREVIWLPGQYFYYTLSELKYSDPRGSTRHFTISSSPTEGHLLMLTTRIREESGYKKTLDELAIGTEIEGEGPNGTFILDENLPAQAGTQGNHVLIAGGIGITPFRSFIKYNTDKKLTDVKLHLIYSNSVPEEIAFREELEGWAKNFANIKVDMTITKPEESNGKWTGLTGRIDENMIRSLITNHQSLAKMEFWLCGPPPMVDAMEKVLGSLKITSVKVTSEKFTGY</sequence>
<dbReference type="PANTHER" id="PTHR47354:SF6">
    <property type="entry name" value="NADH OXIDOREDUCTASE HCR"/>
    <property type="match status" value="1"/>
</dbReference>
<dbReference type="PRINTS" id="PR00406">
    <property type="entry name" value="CYTB5RDTASE"/>
</dbReference>
<dbReference type="GO" id="GO:0016491">
    <property type="term" value="F:oxidoreductase activity"/>
    <property type="evidence" value="ECO:0007669"/>
    <property type="project" value="UniProtKB-KW"/>
</dbReference>
<reference evidence="10 11" key="1">
    <citation type="journal article" date="2015" name="Nature">
        <title>rRNA introns, odd ribosomes, and small enigmatic genomes across a large radiation of phyla.</title>
        <authorList>
            <person name="Brown C.T."/>
            <person name="Hug L.A."/>
            <person name="Thomas B.C."/>
            <person name="Sharon I."/>
            <person name="Castelle C.J."/>
            <person name="Singh A."/>
            <person name="Wilkins M.J."/>
            <person name="Williams K.H."/>
            <person name="Banfield J.F."/>
        </authorList>
    </citation>
    <scope>NUCLEOTIDE SEQUENCE [LARGE SCALE GENOMIC DNA]</scope>
</reference>
<dbReference type="Pfam" id="PF00175">
    <property type="entry name" value="NAD_binding_1"/>
    <property type="match status" value="1"/>
</dbReference>
<evidence type="ECO:0000256" key="1">
    <source>
        <dbReference type="ARBA" id="ARBA00001974"/>
    </source>
</evidence>
<evidence type="ECO:0000313" key="10">
    <source>
        <dbReference type="EMBL" id="KKR13198.1"/>
    </source>
</evidence>
<keyword evidence="2" id="KW-0285">Flavoprotein</keyword>
<dbReference type="CDD" id="cd00322">
    <property type="entry name" value="FNR_like"/>
    <property type="match status" value="1"/>
</dbReference>
<dbReference type="InterPro" id="IPR017938">
    <property type="entry name" value="Riboflavin_synthase-like_b-brl"/>
</dbReference>
<dbReference type="EMBL" id="LBWQ01000022">
    <property type="protein sequence ID" value="KKR13198.1"/>
    <property type="molecule type" value="Genomic_DNA"/>
</dbReference>
<comment type="cofactor">
    <cofactor evidence="1">
        <name>FAD</name>
        <dbReference type="ChEBI" id="CHEBI:57692"/>
    </cofactor>
</comment>
<evidence type="ECO:0000259" key="9">
    <source>
        <dbReference type="PROSITE" id="PS51384"/>
    </source>
</evidence>
<dbReference type="PANTHER" id="PTHR47354">
    <property type="entry name" value="NADH OXIDOREDUCTASE HCR"/>
    <property type="match status" value="1"/>
</dbReference>
<feature type="domain" description="FAD-binding FR-type" evidence="9">
    <location>
        <begin position="1"/>
        <end position="102"/>
    </location>
</feature>
<evidence type="ECO:0000313" key="11">
    <source>
        <dbReference type="Proteomes" id="UP000034690"/>
    </source>
</evidence>
<evidence type="ECO:0000256" key="4">
    <source>
        <dbReference type="ARBA" id="ARBA00022723"/>
    </source>
</evidence>
<name>A0A0G0NCJ5_9BACT</name>
<dbReference type="PROSITE" id="PS51384">
    <property type="entry name" value="FAD_FR"/>
    <property type="match status" value="1"/>
</dbReference>
<organism evidence="10 11">
    <name type="scientific">Candidatus Woesebacteria bacterium GW2011_GWA1_39_21b</name>
    <dbReference type="NCBI Taxonomy" id="1618551"/>
    <lineage>
        <taxon>Bacteria</taxon>
        <taxon>Candidatus Woeseibacteriota</taxon>
    </lineage>
</organism>
<keyword evidence="3" id="KW-0001">2Fe-2S</keyword>
<evidence type="ECO:0000256" key="5">
    <source>
        <dbReference type="ARBA" id="ARBA00022827"/>
    </source>
</evidence>
<dbReference type="Gene3D" id="3.40.50.80">
    <property type="entry name" value="Nucleotide-binding domain of ferredoxin-NADP reductase (FNR) module"/>
    <property type="match status" value="1"/>
</dbReference>
<dbReference type="InterPro" id="IPR039261">
    <property type="entry name" value="FNR_nucleotide-bd"/>
</dbReference>
<keyword evidence="7" id="KW-0408">Iron</keyword>
<dbReference type="Proteomes" id="UP000034690">
    <property type="component" value="Unassembled WGS sequence"/>
</dbReference>
<keyword evidence="4" id="KW-0479">Metal-binding</keyword>